<accession>A0A1D9GA91</accession>
<evidence type="ECO:0000313" key="10">
    <source>
        <dbReference type="EMBL" id="AOY84547.1"/>
    </source>
</evidence>
<proteinExistence type="inferred from homology"/>
<organism evidence="10 11">
    <name type="scientific">Moorena producens (strain JHB)</name>
    <dbReference type="NCBI Taxonomy" id="1454205"/>
    <lineage>
        <taxon>Bacteria</taxon>
        <taxon>Bacillati</taxon>
        <taxon>Cyanobacteriota</taxon>
        <taxon>Cyanophyceae</taxon>
        <taxon>Coleofasciculales</taxon>
        <taxon>Coleofasciculaceae</taxon>
        <taxon>Moorena</taxon>
    </lineage>
</organism>
<sequence length="465" mass="53212">MKSTLQYRAYPNTKQKLEANYWLRVCRYWYNRQLGDRFDWWENNRTYVNACPLVCALPELRDQPTRYGQQSQLPGLKTDLIKVFHSGELLDFTGLDSTVLQDVCKRADDAFKRYISGDSNGKRSGKPRFKNQSSYRTMVFAMVKPTWIHLVRKNWLYIKLPKLGMVKVRMHRPMPDGSVLKRVSLTKKADGWYINLTVEDPTVPELTPDQIVPTWDNSIGLDAVLEGDDYIATSENTKYKSAKPLRKSLPKLKAISAKKSSKRFGSKALRQLAKRESRIHQRIARQRKNHRYNLAHKLVKTGKKFFFPEKLNLKGLTKRNKPNKAADGTYLPNGQSAKSGLNKSWLDAAFGEFLTTLDYIASKAGAVVIKQKPAYSSMILSYRNEVIFTDCSIRKYYDPVENVLVDRDVNAAINLKRLGLGVFPSIKRRSGKLVVSGDMDDSTTKQIVSILRDGTDTRSLLSLWP</sequence>
<dbReference type="Pfam" id="PF01385">
    <property type="entry name" value="OrfB_IS605"/>
    <property type="match status" value="1"/>
</dbReference>
<dbReference type="Pfam" id="PF07282">
    <property type="entry name" value="Cas12f1-like_TNB"/>
    <property type="match status" value="1"/>
</dbReference>
<evidence type="ECO:0000313" key="11">
    <source>
        <dbReference type="Proteomes" id="UP000176944"/>
    </source>
</evidence>
<evidence type="ECO:0000256" key="3">
    <source>
        <dbReference type="ARBA" id="ARBA00022723"/>
    </source>
</evidence>
<evidence type="ECO:0000256" key="1">
    <source>
        <dbReference type="ARBA" id="ARBA00008761"/>
    </source>
</evidence>
<evidence type="ECO:0000256" key="6">
    <source>
        <dbReference type="ARBA" id="ARBA00023172"/>
    </source>
</evidence>
<evidence type="ECO:0000256" key="5">
    <source>
        <dbReference type="ARBA" id="ARBA00023125"/>
    </source>
</evidence>
<keyword evidence="2" id="KW-0815">Transposition</keyword>
<evidence type="ECO:0000256" key="2">
    <source>
        <dbReference type="ARBA" id="ARBA00022578"/>
    </source>
</evidence>
<evidence type="ECO:0000259" key="9">
    <source>
        <dbReference type="Pfam" id="PF12323"/>
    </source>
</evidence>
<feature type="domain" description="Probable transposase IS891/IS1136/IS1341" evidence="7">
    <location>
        <begin position="219"/>
        <end position="318"/>
    </location>
</feature>
<dbReference type="InterPro" id="IPR021027">
    <property type="entry name" value="Transposase_put_HTH"/>
</dbReference>
<dbReference type="EMBL" id="CP017708">
    <property type="protein sequence ID" value="AOY84547.1"/>
    <property type="molecule type" value="Genomic_DNA"/>
</dbReference>
<gene>
    <name evidence="10" type="ORF">BJP36_07015</name>
</gene>
<protein>
    <submittedName>
        <fullName evidence="10">Transposase</fullName>
    </submittedName>
</protein>
<evidence type="ECO:0000259" key="8">
    <source>
        <dbReference type="Pfam" id="PF07282"/>
    </source>
</evidence>
<dbReference type="GO" id="GO:0006310">
    <property type="term" value="P:DNA recombination"/>
    <property type="evidence" value="ECO:0007669"/>
    <property type="project" value="UniProtKB-KW"/>
</dbReference>
<dbReference type="InterPro" id="IPR010095">
    <property type="entry name" value="Cas12f1-like_TNB"/>
</dbReference>
<evidence type="ECO:0000256" key="4">
    <source>
        <dbReference type="ARBA" id="ARBA00022833"/>
    </source>
</evidence>
<feature type="domain" description="Cas12f1-like TNB" evidence="8">
    <location>
        <begin position="350"/>
        <end position="415"/>
    </location>
</feature>
<reference evidence="11" key="1">
    <citation type="submission" date="2016-10" db="EMBL/GenBank/DDBJ databases">
        <title>Comparative genomics uncovers the prolific and rare metabolic potential of the cyanobacterial genus Moorea.</title>
        <authorList>
            <person name="Leao T."/>
            <person name="Castelao G."/>
            <person name="Korobeynikov A."/>
            <person name="Monroe E.A."/>
            <person name="Podell S."/>
            <person name="Glukhov E."/>
            <person name="Allen E."/>
            <person name="Gerwick W.H."/>
            <person name="Gerwick L."/>
        </authorList>
    </citation>
    <scope>NUCLEOTIDE SEQUENCE [LARGE SCALE GENOMIC DNA]</scope>
    <source>
        <strain evidence="11">JHB</strain>
    </source>
</reference>
<dbReference type="InterPro" id="IPR001959">
    <property type="entry name" value="Transposase"/>
</dbReference>
<keyword evidence="6" id="KW-0233">DNA recombination</keyword>
<dbReference type="Proteomes" id="UP000176944">
    <property type="component" value="Chromosome"/>
</dbReference>
<dbReference type="AlphaFoldDB" id="A0A1D9GA91"/>
<dbReference type="NCBIfam" id="NF040570">
    <property type="entry name" value="guided_TnpB"/>
    <property type="match status" value="1"/>
</dbReference>
<keyword evidence="5" id="KW-0238">DNA-binding</keyword>
<evidence type="ECO:0000259" key="7">
    <source>
        <dbReference type="Pfam" id="PF01385"/>
    </source>
</evidence>
<name>A0A1D9GA91_MOOP1</name>
<dbReference type="GO" id="GO:0003677">
    <property type="term" value="F:DNA binding"/>
    <property type="evidence" value="ECO:0007669"/>
    <property type="project" value="UniProtKB-KW"/>
</dbReference>
<dbReference type="GO" id="GO:0046872">
    <property type="term" value="F:metal ion binding"/>
    <property type="evidence" value="ECO:0007669"/>
    <property type="project" value="UniProtKB-KW"/>
</dbReference>
<comment type="similarity">
    <text evidence="1">In the C-terminal section; belongs to the transposase 35 family.</text>
</comment>
<dbReference type="GO" id="GO:0032196">
    <property type="term" value="P:transposition"/>
    <property type="evidence" value="ECO:0007669"/>
    <property type="project" value="UniProtKB-KW"/>
</dbReference>
<feature type="domain" description="Transposase putative helix-turn-helix" evidence="9">
    <location>
        <begin position="1"/>
        <end position="45"/>
    </location>
</feature>
<dbReference type="Pfam" id="PF12323">
    <property type="entry name" value="HTH_OrfB_IS605"/>
    <property type="match status" value="1"/>
</dbReference>
<keyword evidence="3" id="KW-0479">Metal-binding</keyword>
<keyword evidence="4" id="KW-0862">Zinc</keyword>